<protein>
    <submittedName>
        <fullName evidence="2">Twitching motility protein PilT</fullName>
    </submittedName>
</protein>
<evidence type="ECO:0000313" key="2">
    <source>
        <dbReference type="EMBL" id="GCL64157.1"/>
    </source>
</evidence>
<dbReference type="AlphaFoldDB" id="A0A480AVL3"/>
<sequence length="148" mass="17246">MSPVFVDTNVLLYTFDDAYPEKRDRAQAWVGACWLQRRGRVSTQVLNEFYANARKRFRHLITPGDARAEVRRYQEWSPWQIDHATVETAWAIESRYGLNYWDALMVSAAQHMGCTLLLTEDMQHDQQIDNLRIVNPFQADISLLDATP</sequence>
<proteinExistence type="predicted"/>
<dbReference type="OrthoDB" id="9792015at2"/>
<dbReference type="SUPFAM" id="SSF88723">
    <property type="entry name" value="PIN domain-like"/>
    <property type="match status" value="1"/>
</dbReference>
<dbReference type="Gene3D" id="3.40.50.1010">
    <property type="entry name" value="5'-nuclease"/>
    <property type="match status" value="1"/>
</dbReference>
<dbReference type="RefSeq" id="WP_137733885.1">
    <property type="nucleotide sequence ID" value="NZ_BJCL01000008.1"/>
</dbReference>
<gene>
    <name evidence="2" type="ORF">AQPW35_32380</name>
</gene>
<comment type="caution">
    <text evidence="2">The sequence shown here is derived from an EMBL/GenBank/DDBJ whole genome shotgun (WGS) entry which is preliminary data.</text>
</comment>
<evidence type="ECO:0000259" key="1">
    <source>
        <dbReference type="Pfam" id="PF01850"/>
    </source>
</evidence>
<dbReference type="Pfam" id="PF01850">
    <property type="entry name" value="PIN"/>
    <property type="match status" value="1"/>
</dbReference>
<feature type="domain" description="PIN" evidence="1">
    <location>
        <begin position="4"/>
        <end position="123"/>
    </location>
</feature>
<dbReference type="InterPro" id="IPR029060">
    <property type="entry name" value="PIN-like_dom_sf"/>
</dbReference>
<accession>A0A480AVL3</accession>
<reference evidence="3" key="1">
    <citation type="submission" date="2019-03" db="EMBL/GenBank/DDBJ databases">
        <title>Aquabacterium pictum sp.nov., the first bacteriochlorophyll a-containing freshwater bacterium in the genus Aquabacterium of the class Betaproteobacteria.</title>
        <authorList>
            <person name="Hirose S."/>
            <person name="Tank M."/>
            <person name="Hara E."/>
            <person name="Tamaki H."/>
            <person name="Takaichi S."/>
            <person name="Haruta S."/>
            <person name="Hanada S."/>
        </authorList>
    </citation>
    <scope>NUCLEOTIDE SEQUENCE [LARGE SCALE GENOMIC DNA]</scope>
    <source>
        <strain evidence="3">W35</strain>
    </source>
</reference>
<dbReference type="CDD" id="cd18692">
    <property type="entry name" value="PIN_VapC-like"/>
    <property type="match status" value="1"/>
</dbReference>
<organism evidence="2 3">
    <name type="scientific">Pseudaquabacterium pictum</name>
    <dbReference type="NCBI Taxonomy" id="2315236"/>
    <lineage>
        <taxon>Bacteria</taxon>
        <taxon>Pseudomonadati</taxon>
        <taxon>Pseudomonadota</taxon>
        <taxon>Betaproteobacteria</taxon>
        <taxon>Burkholderiales</taxon>
        <taxon>Sphaerotilaceae</taxon>
        <taxon>Pseudaquabacterium</taxon>
    </lineage>
</organism>
<dbReference type="EMBL" id="BJCL01000008">
    <property type="protein sequence ID" value="GCL64157.1"/>
    <property type="molecule type" value="Genomic_DNA"/>
</dbReference>
<keyword evidence="3" id="KW-1185">Reference proteome</keyword>
<evidence type="ECO:0000313" key="3">
    <source>
        <dbReference type="Proteomes" id="UP000301751"/>
    </source>
</evidence>
<dbReference type="Proteomes" id="UP000301751">
    <property type="component" value="Unassembled WGS sequence"/>
</dbReference>
<dbReference type="InterPro" id="IPR002716">
    <property type="entry name" value="PIN_dom"/>
</dbReference>
<name>A0A480AVL3_9BURK</name>